<evidence type="ECO:0000256" key="7">
    <source>
        <dbReference type="ARBA" id="ARBA00023170"/>
    </source>
</evidence>
<evidence type="ECO:0000313" key="12">
    <source>
        <dbReference type="Proteomes" id="UP001221009"/>
    </source>
</evidence>
<comment type="subcellular location">
    <subcellularLocation>
        <location evidence="1">Cell membrane</location>
    </subcellularLocation>
    <subcellularLocation>
        <location evidence="9">Endomembrane system</location>
        <topology evidence="9">Single-pass membrane protein</topology>
    </subcellularLocation>
</comment>
<evidence type="ECO:0000313" key="11">
    <source>
        <dbReference type="EMBL" id="WET64320.1"/>
    </source>
</evidence>
<evidence type="ECO:0000256" key="8">
    <source>
        <dbReference type="ARBA" id="ARBA00023180"/>
    </source>
</evidence>
<dbReference type="GO" id="GO:0012505">
    <property type="term" value="C:endomembrane system"/>
    <property type="evidence" value="ECO:0007669"/>
    <property type="project" value="UniProtKB-SubCell"/>
</dbReference>
<evidence type="ECO:0000256" key="4">
    <source>
        <dbReference type="ARBA" id="ARBA00022729"/>
    </source>
</evidence>
<keyword evidence="3" id="KW-0812">Transmembrane</keyword>
<keyword evidence="4 10" id="KW-0732">Signal</keyword>
<dbReference type="SUPFAM" id="SSF52058">
    <property type="entry name" value="L domain-like"/>
    <property type="match status" value="1"/>
</dbReference>
<evidence type="ECO:0000256" key="5">
    <source>
        <dbReference type="ARBA" id="ARBA00022989"/>
    </source>
</evidence>
<gene>
    <name evidence="11" type="ORF">P2T59_21990</name>
</gene>
<dbReference type="Proteomes" id="UP001221009">
    <property type="component" value="Chromosome"/>
</dbReference>
<dbReference type="GO" id="GO:0005886">
    <property type="term" value="C:plasma membrane"/>
    <property type="evidence" value="ECO:0007669"/>
    <property type="project" value="UniProtKB-SubCell"/>
</dbReference>
<keyword evidence="5" id="KW-1133">Transmembrane helix</keyword>
<sequence>MNKIKLLLVLLISILNIGINNGQSRTETDSIGIVLRALYDNLDGDNWKHKDNWFSDKPYEEWYGLKFDVSGLYGINLMDNNLTGVLPPEIGMLPHSCLFLDVRRNNISGNLPVEILKVPRLYPYIMENKFTGKLPEEFKSAFFYDEEWMRLDVVRQKYGYGFNFPVTTNIIELDNNIYLHPDFNAVEYRLSKADFECFVSTGENKREITKKLYNLFEDKFDFISYIFNEFKLEPLTSNGGWFTDVQKNIEGIGQDHLFDISHMYGSQGRLTGVIHTTRAYGPFLHEIMHNWCGLDLGQFVYRNNNLYKEAVHWGISDINGVLGGFSQENLKMNVDGNPHKYQIPTLLSNDSYALLELYLMGLLDIKEIPDIHVYDNITSFEAGTPTTFIAETVNTWTWQDIEKTFGKRKPSFENSQKEFSILNVVLTIEPVNDLEWFVIQEAIKSHSKKGEVESPYYTKSFWQATGGRASVEMDKLNEKLKNPIVSNDKIDVLSSLRLIKNQDAITISSQKLVEKIDVYDMNGRFIKNESVNSNNHTIHLRPNIHYIIKAYFKDKSTESIKI</sequence>
<dbReference type="PANTHER" id="PTHR48052">
    <property type="entry name" value="UNNAMED PRODUCT"/>
    <property type="match status" value="1"/>
</dbReference>
<keyword evidence="6" id="KW-0472">Membrane</keyword>
<dbReference type="EMBL" id="CP120353">
    <property type="protein sequence ID" value="WET64320.1"/>
    <property type="molecule type" value="Genomic_DNA"/>
</dbReference>
<evidence type="ECO:0000256" key="6">
    <source>
        <dbReference type="ARBA" id="ARBA00023136"/>
    </source>
</evidence>
<proteinExistence type="predicted"/>
<name>A0AAX3QRJ4_PARDI</name>
<evidence type="ECO:0000256" key="9">
    <source>
        <dbReference type="ARBA" id="ARBA00037847"/>
    </source>
</evidence>
<organism evidence="11 12">
    <name type="scientific">Parabacteroides distasonis</name>
    <dbReference type="NCBI Taxonomy" id="823"/>
    <lineage>
        <taxon>Bacteria</taxon>
        <taxon>Pseudomonadati</taxon>
        <taxon>Bacteroidota</taxon>
        <taxon>Bacteroidia</taxon>
        <taxon>Bacteroidales</taxon>
        <taxon>Tannerellaceae</taxon>
        <taxon>Parabacteroides</taxon>
    </lineage>
</organism>
<dbReference type="AlphaFoldDB" id="A0AAX3QRJ4"/>
<dbReference type="RefSeq" id="WP_276507587.1">
    <property type="nucleotide sequence ID" value="NZ_CP120353.1"/>
</dbReference>
<dbReference type="Gene3D" id="3.80.10.10">
    <property type="entry name" value="Ribonuclease Inhibitor"/>
    <property type="match status" value="1"/>
</dbReference>
<keyword evidence="7" id="KW-0675">Receptor</keyword>
<protein>
    <submittedName>
        <fullName evidence="11">Uncharacterized protein</fullName>
    </submittedName>
</protein>
<feature type="chain" id="PRO_5043432983" evidence="10">
    <location>
        <begin position="23"/>
        <end position="562"/>
    </location>
</feature>
<feature type="signal peptide" evidence="10">
    <location>
        <begin position="1"/>
        <end position="22"/>
    </location>
</feature>
<keyword evidence="2" id="KW-1003">Cell membrane</keyword>
<evidence type="ECO:0000256" key="2">
    <source>
        <dbReference type="ARBA" id="ARBA00022475"/>
    </source>
</evidence>
<evidence type="ECO:0000256" key="3">
    <source>
        <dbReference type="ARBA" id="ARBA00022692"/>
    </source>
</evidence>
<dbReference type="InterPro" id="IPR032675">
    <property type="entry name" value="LRR_dom_sf"/>
</dbReference>
<reference evidence="11" key="1">
    <citation type="submission" date="2023-03" db="EMBL/GenBank/DDBJ databases">
        <title>Parabacteroides distasonis, a bacteria resistant against UC.</title>
        <authorList>
            <person name="Dai W."/>
        </authorList>
    </citation>
    <scope>NUCLEOTIDE SEQUENCE</scope>
    <source>
        <strain evidence="11">F1-28</strain>
    </source>
</reference>
<keyword evidence="8" id="KW-0325">Glycoprotein</keyword>
<dbReference type="PANTHER" id="PTHR48052:SF8">
    <property type="entry name" value="LRR RECEPTOR-LIKE SERINE_THREONINE-PROTEIN KINASE FLS2"/>
    <property type="match status" value="1"/>
</dbReference>
<evidence type="ECO:0000256" key="10">
    <source>
        <dbReference type="SAM" id="SignalP"/>
    </source>
</evidence>
<accession>A0AAX3QRJ4</accession>
<evidence type="ECO:0000256" key="1">
    <source>
        <dbReference type="ARBA" id="ARBA00004236"/>
    </source>
</evidence>